<feature type="chain" id="PRO_5039937906" description="Ionotropic receptor" evidence="14">
    <location>
        <begin position="17"/>
        <end position="600"/>
    </location>
</feature>
<keyword evidence="10" id="KW-0325">Glycoprotein</keyword>
<dbReference type="Proteomes" id="UP001107558">
    <property type="component" value="Chromosome 1"/>
</dbReference>
<keyword evidence="9" id="KW-0675">Receptor</keyword>
<evidence type="ECO:0000256" key="1">
    <source>
        <dbReference type="ARBA" id="ARBA00004651"/>
    </source>
</evidence>
<dbReference type="InterPro" id="IPR001320">
    <property type="entry name" value="Iontro_rcpt_C"/>
</dbReference>
<dbReference type="OrthoDB" id="8050636at2759"/>
<dbReference type="EMBL" id="JADBJN010000001">
    <property type="protein sequence ID" value="KAG5681332.1"/>
    <property type="molecule type" value="Genomic_DNA"/>
</dbReference>
<evidence type="ECO:0000259" key="17">
    <source>
        <dbReference type="Pfam" id="PF24061"/>
    </source>
</evidence>
<evidence type="ECO:0000259" key="16">
    <source>
        <dbReference type="Pfam" id="PF10613"/>
    </source>
</evidence>
<keyword evidence="5 13" id="KW-0812">Transmembrane</keyword>
<dbReference type="Pfam" id="PF24061">
    <property type="entry name" value="LBD_receptor"/>
    <property type="match status" value="1"/>
</dbReference>
<dbReference type="Gene3D" id="1.10.287.70">
    <property type="match status" value="1"/>
</dbReference>
<feature type="signal peptide" evidence="14">
    <location>
        <begin position="1"/>
        <end position="16"/>
    </location>
</feature>
<keyword evidence="4" id="KW-1003">Cell membrane</keyword>
<dbReference type="GO" id="GO:0005886">
    <property type="term" value="C:plasma membrane"/>
    <property type="evidence" value="ECO:0007669"/>
    <property type="project" value="UniProtKB-SubCell"/>
</dbReference>
<evidence type="ECO:0000259" key="15">
    <source>
        <dbReference type="Pfam" id="PF00060"/>
    </source>
</evidence>
<reference evidence="18" key="1">
    <citation type="submission" date="2021-03" db="EMBL/GenBank/DDBJ databases">
        <title>Chromosome level genome of the anhydrobiotic midge Polypedilum vanderplanki.</title>
        <authorList>
            <person name="Yoshida Y."/>
            <person name="Kikawada T."/>
            <person name="Gusev O."/>
        </authorList>
    </citation>
    <scope>NUCLEOTIDE SEQUENCE</scope>
    <source>
        <strain evidence="18">NIAS01</strain>
        <tissue evidence="18">Whole body or cell culture</tissue>
    </source>
</reference>
<evidence type="ECO:0000256" key="11">
    <source>
        <dbReference type="ARBA" id="ARBA00023286"/>
    </source>
</evidence>
<feature type="transmembrane region" description="Helical" evidence="13">
    <location>
        <begin position="570"/>
        <end position="590"/>
    </location>
</feature>
<evidence type="ECO:0000256" key="8">
    <source>
        <dbReference type="ARBA" id="ARBA00023136"/>
    </source>
</evidence>
<keyword evidence="3" id="KW-0813">Transport</keyword>
<evidence type="ECO:0000256" key="10">
    <source>
        <dbReference type="ARBA" id="ARBA00023180"/>
    </source>
</evidence>
<evidence type="ECO:0000256" key="2">
    <source>
        <dbReference type="ARBA" id="ARBA00008685"/>
    </source>
</evidence>
<dbReference type="PANTHER" id="PTHR42643">
    <property type="entry name" value="IONOTROPIC RECEPTOR 20A-RELATED"/>
    <property type="match status" value="1"/>
</dbReference>
<keyword evidence="19" id="KW-1185">Reference proteome</keyword>
<keyword evidence="11" id="KW-1071">Ligand-gated ion channel</keyword>
<feature type="transmembrane region" description="Helical" evidence="13">
    <location>
        <begin position="324"/>
        <end position="344"/>
    </location>
</feature>
<feature type="transmembrane region" description="Helical" evidence="13">
    <location>
        <begin position="365"/>
        <end position="382"/>
    </location>
</feature>
<name>A0A9J6CH08_POLVA</name>
<evidence type="ECO:0008006" key="20">
    <source>
        <dbReference type="Google" id="ProtNLM"/>
    </source>
</evidence>
<dbReference type="GO" id="GO:0050906">
    <property type="term" value="P:detection of stimulus involved in sensory perception"/>
    <property type="evidence" value="ECO:0007669"/>
    <property type="project" value="UniProtKB-ARBA"/>
</dbReference>
<protein>
    <recommendedName>
        <fullName evidence="20">Ionotropic receptor</fullName>
    </recommendedName>
</protein>
<evidence type="ECO:0000313" key="18">
    <source>
        <dbReference type="EMBL" id="KAG5681332.1"/>
    </source>
</evidence>
<evidence type="ECO:0000256" key="6">
    <source>
        <dbReference type="ARBA" id="ARBA00022989"/>
    </source>
</evidence>
<evidence type="ECO:0000256" key="5">
    <source>
        <dbReference type="ARBA" id="ARBA00022692"/>
    </source>
</evidence>
<feature type="transmembrane region" description="Helical" evidence="13">
    <location>
        <begin position="388"/>
        <end position="409"/>
    </location>
</feature>
<keyword evidence="14" id="KW-0732">Signal</keyword>
<feature type="domain" description="Ionotropic glutamate receptor L-glutamate and glycine-binding" evidence="16">
    <location>
        <begin position="219"/>
        <end position="304"/>
    </location>
</feature>
<evidence type="ECO:0000256" key="14">
    <source>
        <dbReference type="SAM" id="SignalP"/>
    </source>
</evidence>
<organism evidence="18 19">
    <name type="scientific">Polypedilum vanderplanki</name>
    <name type="common">Sleeping chironomid midge</name>
    <dbReference type="NCBI Taxonomy" id="319348"/>
    <lineage>
        <taxon>Eukaryota</taxon>
        <taxon>Metazoa</taxon>
        <taxon>Ecdysozoa</taxon>
        <taxon>Arthropoda</taxon>
        <taxon>Hexapoda</taxon>
        <taxon>Insecta</taxon>
        <taxon>Pterygota</taxon>
        <taxon>Neoptera</taxon>
        <taxon>Endopterygota</taxon>
        <taxon>Diptera</taxon>
        <taxon>Nematocera</taxon>
        <taxon>Chironomoidea</taxon>
        <taxon>Chironomidae</taxon>
        <taxon>Chironominae</taxon>
        <taxon>Polypedilum</taxon>
        <taxon>Polypedilum</taxon>
    </lineage>
</organism>
<dbReference type="AlphaFoldDB" id="A0A9J6CH08"/>
<proteinExistence type="inferred from homology"/>
<feature type="domain" description="Putative ionotropic receptor ligand binding" evidence="17">
    <location>
        <begin position="40"/>
        <end position="181"/>
    </location>
</feature>
<keyword evidence="12" id="KW-0407">Ion channel</keyword>
<evidence type="ECO:0000313" key="19">
    <source>
        <dbReference type="Proteomes" id="UP001107558"/>
    </source>
</evidence>
<keyword evidence="7" id="KW-0406">Ion transport</keyword>
<evidence type="ECO:0000256" key="12">
    <source>
        <dbReference type="ARBA" id="ARBA00023303"/>
    </source>
</evidence>
<dbReference type="SUPFAM" id="SSF53850">
    <property type="entry name" value="Periplasmic binding protein-like II"/>
    <property type="match status" value="1"/>
</dbReference>
<dbReference type="InterPro" id="IPR019594">
    <property type="entry name" value="Glu/Gly-bd"/>
</dbReference>
<dbReference type="Gene3D" id="3.40.190.10">
    <property type="entry name" value="Periplasmic binding protein-like II"/>
    <property type="match status" value="1"/>
</dbReference>
<comment type="similarity">
    <text evidence="2">Belongs to the glutamate-gated ion channel (TC 1.A.10.1) family.</text>
</comment>
<dbReference type="GO" id="GO:0015276">
    <property type="term" value="F:ligand-gated monoatomic ion channel activity"/>
    <property type="evidence" value="ECO:0007669"/>
    <property type="project" value="InterPro"/>
</dbReference>
<gene>
    <name evidence="18" type="ORF">PVAND_010778</name>
</gene>
<evidence type="ECO:0000256" key="7">
    <source>
        <dbReference type="ARBA" id="ARBA00023065"/>
    </source>
</evidence>
<dbReference type="Pfam" id="PF00060">
    <property type="entry name" value="Lig_chan"/>
    <property type="match status" value="1"/>
</dbReference>
<keyword evidence="8 13" id="KW-0472">Membrane</keyword>
<dbReference type="InterPro" id="IPR052192">
    <property type="entry name" value="Insect_Ionotropic_Sensory_Rcpt"/>
</dbReference>
<dbReference type="Pfam" id="PF10613">
    <property type="entry name" value="Lig_chan-Glu_bd"/>
    <property type="match status" value="1"/>
</dbReference>
<evidence type="ECO:0000256" key="9">
    <source>
        <dbReference type="ARBA" id="ARBA00023170"/>
    </source>
</evidence>
<comment type="caution">
    <text evidence="18">The sequence shown here is derived from an EMBL/GenBank/DDBJ whole genome shotgun (WGS) entry which is preliminary data.</text>
</comment>
<dbReference type="InterPro" id="IPR056198">
    <property type="entry name" value="LBD_receptor"/>
</dbReference>
<keyword evidence="6 13" id="KW-1133">Transmembrane helix</keyword>
<accession>A0A9J6CH08</accession>
<evidence type="ECO:0000256" key="3">
    <source>
        <dbReference type="ARBA" id="ARBA00022448"/>
    </source>
</evidence>
<feature type="transmembrane region" description="Helical" evidence="13">
    <location>
        <begin position="495"/>
        <end position="513"/>
    </location>
</feature>
<comment type="subcellular location">
    <subcellularLocation>
        <location evidence="1">Cell membrane</location>
        <topology evidence="1">Multi-pass membrane protein</topology>
    </subcellularLocation>
</comment>
<dbReference type="PANTHER" id="PTHR42643:SF30">
    <property type="entry name" value="IONOTROPIC RECEPTOR 40A-RELATED"/>
    <property type="match status" value="1"/>
</dbReference>
<evidence type="ECO:0000256" key="4">
    <source>
        <dbReference type="ARBA" id="ARBA00022475"/>
    </source>
</evidence>
<feature type="domain" description="Ionotropic glutamate receptor C-terminal" evidence="15">
    <location>
        <begin position="326"/>
        <end position="577"/>
    </location>
</feature>
<sequence>MLRIVAIMIFLTQSLTISKLNKKNSIPDSIENLGLILKRVMDSFYCEESTIDLTTINKKDTEIIETLAYILPIIEKCSSVRISSDIKKKSRKKFNNIAVIKDKMEFDKFLKLVTNENFDYRGFYTIIFTDKNIKLESIFAQAWKISIPNLNAIIKSSYSWKVFTYYPFSNEICGNFMPYEVDINFLFPQKITNLQQCKLKFPKLNYYPGLIIKEISNGIYSLSGIDGDIVKELMVNFNFTIKFLKLPREEERWGVANDNGNHTGAIKMVVDKEADFMLGLMALTLLRVKFMDSTTSFISFPFVLITPRGQEFNSFQKLFRPFTLIVWIFLIVSFLFGFLFIFIVRKFGSDKFKKKLFIENHRTSYLNMINVFLGGTLYILPSKSVGRMLLATFILYCIVMRTIYQGLLFKYMQSDDRQQPVMTVDELIEKDFIVYMQPVYVEHSKHMKFFSKRKVIKDSEVECYQQRTLDASFKGAVTSSLDEVLYVNMQNYKNFTYRVLPEYLYSFNYVIYFQKNSPYLNAFNEKISLFKSAGLIDYWVSKYLNEAYLNIPEEVSEPRKLNLTQLQGGFQLWLAGCCVSFIIFVVEVVCGKTSKKKRRK</sequence>
<evidence type="ECO:0000256" key="13">
    <source>
        <dbReference type="SAM" id="Phobius"/>
    </source>
</evidence>